<feature type="region of interest" description="Disordered" evidence="1">
    <location>
        <begin position="504"/>
        <end position="527"/>
    </location>
</feature>
<dbReference type="EMBL" id="KZ805659">
    <property type="protein sequence ID" value="PVH92677.1"/>
    <property type="molecule type" value="Genomic_DNA"/>
</dbReference>
<sequence length="527" mass="60788">MMDEILAQWDEWDLYDNSVDDTHPPLPYYIVSSQELFGFLRAQINKYCFLFEHTLAHTARTYSLPETMVMVIALRALRFCYSSSMLCRESLLYKDRWEQRRGQGLVVKEGLGMRETLEKCGIGWFLPKFSWATRRLAQPHGDNMLVGNLLMHAEYKRKWRAVKDLRDVFVRFNQATGWFQQHSVQQDPRLLRKWLEYLHALNLEQFDADVWSLILAAHKSRPELSPAALRQDGNMRFCYKGMKRMFLDEGVVTPPHIVTGNKMRFSTVDKLLDFLFLWDDDQERAGWGGRPYRLILQKSFEFVEGQLGYRRASRWLDEFFYLVRLTHWILPYPSNKAMIASTKESRTQSLTGRMMWFSAVFADPGMVALPFKEAPRTVFDLVYRAHRHSDRPGAYDQAWETAALIKACRKRGMLMLGWDRTAEHWIAGRTSAGTKGFLPVWERGMPPTLSMRERIGGLSLDELDGLMAAFTQEQGTVIRGGKTHEGASPAAMATPSEGLTSIAQVSEQAREERSESGSVFVPSIYSN</sequence>
<dbReference type="STRING" id="97972.A0A2V1D3Q7"/>
<name>A0A2V1D3Q7_9PLEO</name>
<dbReference type="OrthoDB" id="3439421at2759"/>
<keyword evidence="3" id="KW-1185">Reference proteome</keyword>
<dbReference type="AlphaFoldDB" id="A0A2V1D3Q7"/>
<accession>A0A2V1D3Q7</accession>
<organism evidence="2 3">
    <name type="scientific">Periconia macrospinosa</name>
    <dbReference type="NCBI Taxonomy" id="97972"/>
    <lineage>
        <taxon>Eukaryota</taxon>
        <taxon>Fungi</taxon>
        <taxon>Dikarya</taxon>
        <taxon>Ascomycota</taxon>
        <taxon>Pezizomycotina</taxon>
        <taxon>Dothideomycetes</taxon>
        <taxon>Pleosporomycetidae</taxon>
        <taxon>Pleosporales</taxon>
        <taxon>Massarineae</taxon>
        <taxon>Periconiaceae</taxon>
        <taxon>Periconia</taxon>
    </lineage>
</organism>
<evidence type="ECO:0000313" key="3">
    <source>
        <dbReference type="Proteomes" id="UP000244855"/>
    </source>
</evidence>
<proteinExistence type="predicted"/>
<evidence type="ECO:0000256" key="1">
    <source>
        <dbReference type="SAM" id="MobiDB-lite"/>
    </source>
</evidence>
<dbReference type="Proteomes" id="UP000244855">
    <property type="component" value="Unassembled WGS sequence"/>
</dbReference>
<reference evidence="2 3" key="1">
    <citation type="journal article" date="2018" name="Sci. Rep.">
        <title>Comparative genomics provides insights into the lifestyle and reveals functional heterogeneity of dark septate endophytic fungi.</title>
        <authorList>
            <person name="Knapp D.G."/>
            <person name="Nemeth J.B."/>
            <person name="Barry K."/>
            <person name="Hainaut M."/>
            <person name="Henrissat B."/>
            <person name="Johnson J."/>
            <person name="Kuo A."/>
            <person name="Lim J.H.P."/>
            <person name="Lipzen A."/>
            <person name="Nolan M."/>
            <person name="Ohm R.A."/>
            <person name="Tamas L."/>
            <person name="Grigoriev I.V."/>
            <person name="Spatafora J.W."/>
            <person name="Nagy L.G."/>
            <person name="Kovacs G.M."/>
        </authorList>
    </citation>
    <scope>NUCLEOTIDE SEQUENCE [LARGE SCALE GENOMIC DNA]</scope>
    <source>
        <strain evidence="2 3">DSE2036</strain>
    </source>
</reference>
<gene>
    <name evidence="2" type="ORF">DM02DRAFT_619785</name>
</gene>
<protein>
    <submittedName>
        <fullName evidence="2">Uncharacterized protein</fullName>
    </submittedName>
</protein>
<evidence type="ECO:0000313" key="2">
    <source>
        <dbReference type="EMBL" id="PVH92677.1"/>
    </source>
</evidence>